<comment type="caution">
    <text evidence="3">The sequence shown here is derived from an EMBL/GenBank/DDBJ whole genome shotgun (WGS) entry which is preliminary data.</text>
</comment>
<keyword evidence="1" id="KW-0472">Membrane</keyword>
<keyword evidence="1" id="KW-1133">Transmembrane helix</keyword>
<evidence type="ECO:0000313" key="3">
    <source>
        <dbReference type="EMBL" id="KAG0591974.1"/>
    </source>
</evidence>
<feature type="transmembrane region" description="Helical" evidence="1">
    <location>
        <begin position="60"/>
        <end position="78"/>
    </location>
</feature>
<keyword evidence="1" id="KW-0812">Transmembrane</keyword>
<name>A0A8T0J7U5_CERPU</name>
<feature type="chain" id="PRO_5035713540" evidence="2">
    <location>
        <begin position="25"/>
        <end position="111"/>
    </location>
</feature>
<evidence type="ECO:0000313" key="4">
    <source>
        <dbReference type="Proteomes" id="UP000822688"/>
    </source>
</evidence>
<accession>A0A8T0J7U5</accession>
<gene>
    <name evidence="3" type="ORF">KC19_1G215500</name>
</gene>
<evidence type="ECO:0000256" key="1">
    <source>
        <dbReference type="SAM" id="Phobius"/>
    </source>
</evidence>
<sequence length="111" mass="12935">MKWWFRRCPRSCTWSCTLCCKCESRLFWFGRAVVFVVVECDGRESHCGWNSFRCGVGEELACFLSFLLFCSVFFSIVLESFVGRGGSGELERSLSCPNPCYLHLLRRILHW</sequence>
<dbReference type="AlphaFoldDB" id="A0A8T0J7U5"/>
<keyword evidence="2" id="KW-0732">Signal</keyword>
<feature type="signal peptide" evidence="2">
    <location>
        <begin position="1"/>
        <end position="24"/>
    </location>
</feature>
<organism evidence="3 4">
    <name type="scientific">Ceratodon purpureus</name>
    <name type="common">Fire moss</name>
    <name type="synonym">Dicranum purpureum</name>
    <dbReference type="NCBI Taxonomy" id="3225"/>
    <lineage>
        <taxon>Eukaryota</taxon>
        <taxon>Viridiplantae</taxon>
        <taxon>Streptophyta</taxon>
        <taxon>Embryophyta</taxon>
        <taxon>Bryophyta</taxon>
        <taxon>Bryophytina</taxon>
        <taxon>Bryopsida</taxon>
        <taxon>Dicranidae</taxon>
        <taxon>Pseudoditrichales</taxon>
        <taxon>Ditrichaceae</taxon>
        <taxon>Ceratodon</taxon>
    </lineage>
</organism>
<dbReference type="EMBL" id="CM026421">
    <property type="protein sequence ID" value="KAG0591974.1"/>
    <property type="molecule type" value="Genomic_DNA"/>
</dbReference>
<proteinExistence type="predicted"/>
<dbReference type="Proteomes" id="UP000822688">
    <property type="component" value="Chromosome 1"/>
</dbReference>
<keyword evidence="4" id="KW-1185">Reference proteome</keyword>
<reference evidence="3" key="1">
    <citation type="submission" date="2020-06" db="EMBL/GenBank/DDBJ databases">
        <title>WGS assembly of Ceratodon purpureus strain R40.</title>
        <authorList>
            <person name="Carey S.B."/>
            <person name="Jenkins J."/>
            <person name="Shu S."/>
            <person name="Lovell J.T."/>
            <person name="Sreedasyam A."/>
            <person name="Maumus F."/>
            <person name="Tiley G.P."/>
            <person name="Fernandez-Pozo N."/>
            <person name="Barry K."/>
            <person name="Chen C."/>
            <person name="Wang M."/>
            <person name="Lipzen A."/>
            <person name="Daum C."/>
            <person name="Saski C.A."/>
            <person name="Payton A.C."/>
            <person name="Mcbreen J.C."/>
            <person name="Conrad R.E."/>
            <person name="Kollar L.M."/>
            <person name="Olsson S."/>
            <person name="Huttunen S."/>
            <person name="Landis J.B."/>
            <person name="Wickett N.J."/>
            <person name="Johnson M.G."/>
            <person name="Rensing S.A."/>
            <person name="Grimwood J."/>
            <person name="Schmutz J."/>
            <person name="Mcdaniel S.F."/>
        </authorList>
    </citation>
    <scope>NUCLEOTIDE SEQUENCE</scope>
    <source>
        <strain evidence="3">R40</strain>
    </source>
</reference>
<evidence type="ECO:0000256" key="2">
    <source>
        <dbReference type="SAM" id="SignalP"/>
    </source>
</evidence>
<protein>
    <submittedName>
        <fullName evidence="3">Uncharacterized protein</fullName>
    </submittedName>
</protein>